<evidence type="ECO:0000259" key="3">
    <source>
        <dbReference type="PROSITE" id="PS51767"/>
    </source>
</evidence>
<organism evidence="4 5">
    <name type="scientific">Ditylenchus dipsaci</name>
    <dbReference type="NCBI Taxonomy" id="166011"/>
    <lineage>
        <taxon>Eukaryota</taxon>
        <taxon>Metazoa</taxon>
        <taxon>Ecdysozoa</taxon>
        <taxon>Nematoda</taxon>
        <taxon>Chromadorea</taxon>
        <taxon>Rhabditida</taxon>
        <taxon>Tylenchina</taxon>
        <taxon>Tylenchomorpha</taxon>
        <taxon>Sphaerularioidea</taxon>
        <taxon>Anguinidae</taxon>
        <taxon>Anguininae</taxon>
        <taxon>Ditylenchus</taxon>
    </lineage>
</organism>
<evidence type="ECO:0000256" key="2">
    <source>
        <dbReference type="SAM" id="MobiDB-lite"/>
    </source>
</evidence>
<feature type="compositionally biased region" description="Polar residues" evidence="2">
    <location>
        <begin position="20"/>
        <end position="32"/>
    </location>
</feature>
<dbReference type="GO" id="GO:0004190">
    <property type="term" value="F:aspartic-type endopeptidase activity"/>
    <property type="evidence" value="ECO:0007669"/>
    <property type="project" value="InterPro"/>
</dbReference>
<dbReference type="AlphaFoldDB" id="A0A915EQ66"/>
<reference evidence="5" key="1">
    <citation type="submission" date="2022-11" db="UniProtKB">
        <authorList>
            <consortium name="WormBaseParasite"/>
        </authorList>
    </citation>
    <scope>IDENTIFICATION</scope>
</reference>
<dbReference type="PROSITE" id="PS51767">
    <property type="entry name" value="PEPTIDASE_A1"/>
    <property type="match status" value="1"/>
</dbReference>
<proteinExistence type="inferred from homology"/>
<dbReference type="CDD" id="cd05471">
    <property type="entry name" value="pepsin_like"/>
    <property type="match status" value="1"/>
</dbReference>
<protein>
    <submittedName>
        <fullName evidence="5">Peptidase A1 domain-containing protein</fullName>
    </submittedName>
</protein>
<dbReference type="InterPro" id="IPR021109">
    <property type="entry name" value="Peptidase_aspartic_dom_sf"/>
</dbReference>
<evidence type="ECO:0000256" key="1">
    <source>
        <dbReference type="ARBA" id="ARBA00007447"/>
    </source>
</evidence>
<comment type="similarity">
    <text evidence="1">Belongs to the peptidase A1 family.</text>
</comment>
<feature type="region of interest" description="Disordered" evidence="2">
    <location>
        <begin position="13"/>
        <end position="39"/>
    </location>
</feature>
<dbReference type="SUPFAM" id="SSF50630">
    <property type="entry name" value="Acid proteases"/>
    <property type="match status" value="1"/>
</dbReference>
<dbReference type="GO" id="GO:0006508">
    <property type="term" value="P:proteolysis"/>
    <property type="evidence" value="ECO:0007669"/>
    <property type="project" value="InterPro"/>
</dbReference>
<sequence>MCDIATAKDVIHHTAPQHPLTKSTSIQQRTPQKSPSSKHHFSFRRFFGNIDDKIKSFWKGLPDQIGYEFVTEIIENKFKDIKEHFKLLESHSPRHRRDVSLVKTIFNELDKTNTVLQNEVEKMKKINPELLVKTSKDDQAQNETEQLLESAITSLEPKTASVPANKNLSQWEPYDILDQGPGLRCMAAGLLKAEIGYPNLATTISVGTPPQRSFNVLLALKDSSDLALIAEDTELVGIPKYLPPKHIFNTTASSTFVKQENGKCYNYQSGTFGYVASDYLQYADLPIDGELGLSWFESDNNRSFVDQIVGQLDQPIISLWSDRSLIYHNGTAYVTIGKTDTENCEDSWMFAPSDPSSYSKRKYAVNINSMSAEVDNIRVAVNNTSRMFLLTGALDGYMPNSMTNLLLNASKAVYSNQEQYYFVQCNVSNIPKIEFNVTGMSEKLVLFPEDYIIYKRRFKRCVVNINGFYDGNLEPGYEYTFNMPAQFFNNHCFAYNFKTMQIGFSNAKSRRMTTG</sequence>
<dbReference type="Gene3D" id="2.40.70.10">
    <property type="entry name" value="Acid Proteases"/>
    <property type="match status" value="2"/>
</dbReference>
<evidence type="ECO:0000313" key="5">
    <source>
        <dbReference type="WBParaSite" id="jg7770"/>
    </source>
</evidence>
<feature type="domain" description="Peptidase A1" evidence="3">
    <location>
        <begin position="189"/>
        <end position="505"/>
    </location>
</feature>
<evidence type="ECO:0000313" key="4">
    <source>
        <dbReference type="Proteomes" id="UP000887574"/>
    </source>
</evidence>
<dbReference type="Proteomes" id="UP000887574">
    <property type="component" value="Unplaced"/>
</dbReference>
<dbReference type="GO" id="GO:0005764">
    <property type="term" value="C:lysosome"/>
    <property type="evidence" value="ECO:0007669"/>
    <property type="project" value="TreeGrafter"/>
</dbReference>
<dbReference type="Pfam" id="PF00026">
    <property type="entry name" value="Asp"/>
    <property type="match status" value="1"/>
</dbReference>
<accession>A0A915EQ66</accession>
<dbReference type="PANTHER" id="PTHR47966:SF8">
    <property type="entry name" value="ASPARTIC PROTEASE 1-RELATED"/>
    <property type="match status" value="1"/>
</dbReference>
<dbReference type="InterPro" id="IPR034164">
    <property type="entry name" value="Pepsin-like_dom"/>
</dbReference>
<dbReference type="InterPro" id="IPR033121">
    <property type="entry name" value="PEPTIDASE_A1"/>
</dbReference>
<keyword evidence="4" id="KW-1185">Reference proteome</keyword>
<dbReference type="InterPro" id="IPR001461">
    <property type="entry name" value="Aspartic_peptidase_A1"/>
</dbReference>
<name>A0A915EQ66_9BILA</name>
<dbReference type="WBParaSite" id="jg7770">
    <property type="protein sequence ID" value="jg7770"/>
    <property type="gene ID" value="jg7770"/>
</dbReference>
<dbReference type="PANTHER" id="PTHR47966">
    <property type="entry name" value="BETA-SITE APP-CLEAVING ENZYME, ISOFORM A-RELATED"/>
    <property type="match status" value="1"/>
</dbReference>